<keyword evidence="2" id="KW-1185">Reference proteome</keyword>
<accession>A0ABV8L3Q5</accession>
<organism evidence="1 2">
    <name type="scientific">Nocardia rhizosphaerae</name>
    <dbReference type="NCBI Taxonomy" id="1691571"/>
    <lineage>
        <taxon>Bacteria</taxon>
        <taxon>Bacillati</taxon>
        <taxon>Actinomycetota</taxon>
        <taxon>Actinomycetes</taxon>
        <taxon>Mycobacteriales</taxon>
        <taxon>Nocardiaceae</taxon>
        <taxon>Nocardia</taxon>
    </lineage>
</organism>
<reference evidence="2" key="1">
    <citation type="journal article" date="2019" name="Int. J. Syst. Evol. Microbiol.">
        <title>The Global Catalogue of Microorganisms (GCM) 10K type strain sequencing project: providing services to taxonomists for standard genome sequencing and annotation.</title>
        <authorList>
            <consortium name="The Broad Institute Genomics Platform"/>
            <consortium name="The Broad Institute Genome Sequencing Center for Infectious Disease"/>
            <person name="Wu L."/>
            <person name="Ma J."/>
        </authorList>
    </citation>
    <scope>NUCLEOTIDE SEQUENCE [LARGE SCALE GENOMIC DNA]</scope>
    <source>
        <strain evidence="2">CGMCC 4.7204</strain>
    </source>
</reference>
<comment type="caution">
    <text evidence="1">The sequence shown here is derived from an EMBL/GenBank/DDBJ whole genome shotgun (WGS) entry which is preliminary data.</text>
</comment>
<sequence length="120" mass="13483">MARVRDVLEAHQFQNYSYGDGYHEPMESAEMCSCGHVYQEWQQHACSETCWCRDAEPVDVAARHMNHVLGVLIRARLLRSSTEATCPHDSRSGDAGGRWRCDECGTDCGPNTYLTKDGAE</sequence>
<name>A0ABV8L3Q5_9NOCA</name>
<evidence type="ECO:0000313" key="2">
    <source>
        <dbReference type="Proteomes" id="UP001595767"/>
    </source>
</evidence>
<gene>
    <name evidence="1" type="ORF">ACFOW8_08185</name>
</gene>
<dbReference type="RefSeq" id="WP_378547745.1">
    <property type="nucleotide sequence ID" value="NZ_JBHSBA010000003.1"/>
</dbReference>
<proteinExistence type="predicted"/>
<dbReference type="EMBL" id="JBHSBA010000003">
    <property type="protein sequence ID" value="MFC4124902.1"/>
    <property type="molecule type" value="Genomic_DNA"/>
</dbReference>
<evidence type="ECO:0000313" key="1">
    <source>
        <dbReference type="EMBL" id="MFC4124902.1"/>
    </source>
</evidence>
<dbReference type="Proteomes" id="UP001595767">
    <property type="component" value="Unassembled WGS sequence"/>
</dbReference>
<protein>
    <submittedName>
        <fullName evidence="1">Uncharacterized protein</fullName>
    </submittedName>
</protein>